<dbReference type="SUPFAM" id="SSF52540">
    <property type="entry name" value="P-loop containing nucleoside triphosphate hydrolases"/>
    <property type="match status" value="1"/>
</dbReference>
<name>A0A3B0P8X3_MYCSY</name>
<dbReference type="EMBL" id="CP107525">
    <property type="protein sequence ID" value="UZW64291.1"/>
    <property type="molecule type" value="Genomic_DNA"/>
</dbReference>
<organism evidence="1 3">
    <name type="scientific">Mycoplasmopsis synoviae</name>
    <name type="common">Mycoplasma synoviae</name>
    <dbReference type="NCBI Taxonomy" id="2109"/>
    <lineage>
        <taxon>Bacteria</taxon>
        <taxon>Bacillati</taxon>
        <taxon>Mycoplasmatota</taxon>
        <taxon>Mycoplasmoidales</taxon>
        <taxon>Metamycoplasmataceae</taxon>
        <taxon>Mycoplasmopsis</taxon>
    </lineage>
</organism>
<reference evidence="3" key="2">
    <citation type="submission" date="2018-06" db="EMBL/GenBank/DDBJ databases">
        <authorList>
            <consortium name="Pathogen Informatics"/>
        </authorList>
    </citation>
    <scope>NUCLEOTIDE SEQUENCE [LARGE SCALE GENOMIC DNA]</scope>
    <source>
        <strain evidence="3">NCTC10124</strain>
    </source>
</reference>
<reference evidence="1" key="1">
    <citation type="submission" date="2018-06" db="EMBL/GenBank/DDBJ databases">
        <authorList>
            <consortium name="Pathogen Informatics"/>
            <person name="Doyle S."/>
        </authorList>
    </citation>
    <scope>NUCLEOTIDE SEQUENCE</scope>
    <source>
        <strain evidence="1">NCTC10124</strain>
    </source>
</reference>
<keyword evidence="2" id="KW-0808">Transferase</keyword>
<accession>A0A3B0P8X3</accession>
<evidence type="ECO:0000313" key="3">
    <source>
        <dbReference type="Proteomes" id="UP000259328"/>
    </source>
</evidence>
<dbReference type="Proteomes" id="UP001164481">
    <property type="component" value="Chromosome"/>
</dbReference>
<protein>
    <submittedName>
        <fullName evidence="1">Dephospho-CoA kinase</fullName>
        <ecNumber evidence="2">2.7.1.24</ecNumber>
    </submittedName>
</protein>
<dbReference type="GeneID" id="93530309"/>
<reference evidence="2" key="3">
    <citation type="submission" date="2022-10" db="EMBL/GenBank/DDBJ databases">
        <authorList>
            <person name="Wei X."/>
        </authorList>
    </citation>
    <scope>NUCLEOTIDE SEQUENCE</scope>
    <source>
        <strain evidence="2">SD2</strain>
    </source>
</reference>
<dbReference type="GO" id="GO:0004140">
    <property type="term" value="F:dephospho-CoA kinase activity"/>
    <property type="evidence" value="ECO:0007669"/>
    <property type="project" value="UniProtKB-EC"/>
</dbReference>
<reference evidence="2" key="4">
    <citation type="submission" date="2022-11" db="EMBL/GenBank/DDBJ databases">
        <title>complete genomes of mycoplasma synoviae ZX313 strain and SD2 strain.</title>
        <authorList>
            <person name="Zhong Q."/>
        </authorList>
    </citation>
    <scope>NUCLEOTIDE SEQUENCE</scope>
    <source>
        <strain evidence="2">SD2</strain>
    </source>
</reference>
<dbReference type="Proteomes" id="UP000259328">
    <property type="component" value="Chromosome"/>
</dbReference>
<dbReference type="RefSeq" id="WP_020002982.1">
    <property type="nucleotide sequence ID" value="NZ_CP034544.1"/>
</dbReference>
<proteinExistence type="predicted"/>
<keyword evidence="1" id="KW-0418">Kinase</keyword>
<dbReference type="EC" id="2.7.1.24" evidence="2"/>
<dbReference type="Gene3D" id="3.40.50.300">
    <property type="entry name" value="P-loop containing nucleotide triphosphate hydrolases"/>
    <property type="match status" value="1"/>
</dbReference>
<evidence type="ECO:0000313" key="2">
    <source>
        <dbReference type="EMBL" id="UZW64291.1"/>
    </source>
</evidence>
<evidence type="ECO:0000313" key="1">
    <source>
        <dbReference type="EMBL" id="SYV93412.1"/>
    </source>
</evidence>
<gene>
    <name evidence="1" type="ORF">NCTC10124_01152</name>
    <name evidence="2" type="ORF">OIE46_02840</name>
</gene>
<dbReference type="EMBL" id="LS991953">
    <property type="protein sequence ID" value="SYV93412.1"/>
    <property type="molecule type" value="Genomic_DNA"/>
</dbReference>
<dbReference type="AlphaFoldDB" id="A0A3B0P8X3"/>
<sequence>MIAVVGKVCSGKTTFLKKLEQEGKKVFIADEFVKSLYENKDFCQKIQKLINFDLLTKNKLDKFKIKKLFSENKDLFEEFEKQVHLEVFKYLSENKFDFAEIPALNSKHANFCSLISKIYVHKVDENTRIKFCKKRNVDSEALKILDALNSYNWTDLKNYNGILVVDKL</sequence>
<dbReference type="InterPro" id="IPR027417">
    <property type="entry name" value="P-loop_NTPase"/>
</dbReference>